<dbReference type="InterPro" id="IPR024498">
    <property type="entry name" value="DUF2786"/>
</dbReference>
<evidence type="ECO:0000259" key="1">
    <source>
        <dbReference type="Pfam" id="PF10979"/>
    </source>
</evidence>
<organism evidence="3 4">
    <name type="scientific">Bradyrhizobium ontarionense</name>
    <dbReference type="NCBI Taxonomy" id="2898149"/>
    <lineage>
        <taxon>Bacteria</taxon>
        <taxon>Pseudomonadati</taxon>
        <taxon>Pseudomonadota</taxon>
        <taxon>Alphaproteobacteria</taxon>
        <taxon>Hyphomicrobiales</taxon>
        <taxon>Nitrobacteraceae</taxon>
        <taxon>Bradyrhizobium</taxon>
    </lineage>
</organism>
<feature type="domain" description="DUF7168" evidence="2">
    <location>
        <begin position="60"/>
        <end position="176"/>
    </location>
</feature>
<accession>A0ABY3R3X9</accession>
<evidence type="ECO:0000313" key="3">
    <source>
        <dbReference type="EMBL" id="UFZ01888.1"/>
    </source>
</evidence>
<name>A0ABY3R3X9_9BRAD</name>
<proteinExistence type="predicted"/>
<dbReference type="InterPro" id="IPR055592">
    <property type="entry name" value="DUF7168"/>
</dbReference>
<dbReference type="EMBL" id="CP088156">
    <property type="protein sequence ID" value="UFZ01888.1"/>
    <property type="molecule type" value="Genomic_DNA"/>
</dbReference>
<feature type="domain" description="DUF2786" evidence="1">
    <location>
        <begin position="14"/>
        <end position="51"/>
    </location>
</feature>
<dbReference type="Pfam" id="PF10979">
    <property type="entry name" value="DUF2786"/>
    <property type="match status" value="1"/>
</dbReference>
<evidence type="ECO:0000259" key="2">
    <source>
        <dbReference type="Pfam" id="PF23771"/>
    </source>
</evidence>
<gene>
    <name evidence="3" type="ORF">LQG66_21495</name>
</gene>
<dbReference type="Proteomes" id="UP001431010">
    <property type="component" value="Chromosome"/>
</dbReference>
<dbReference type="Pfam" id="PF23771">
    <property type="entry name" value="DUF7168"/>
    <property type="match status" value="1"/>
</dbReference>
<dbReference type="RefSeq" id="WP_231317681.1">
    <property type="nucleotide sequence ID" value="NZ_CP088156.1"/>
</dbReference>
<sequence>MDQTFNPAALDKLKLRIQALRAKTIANGCTEDEALSAAAKVAELLDRHDLSLSDVELREAPCDRKVYETHRKKRIPLDDCIGAIAHFCDCRVWREKTAAGEHRYVFFGLGADIEVAHYLAELIDNAVRAELGRFKTSADYGRFRHQERHLANASFALGMVASIADRLVAIKAGRDQVNETTGRGLVVLKTSVVDAEFAKLDLKLRSQRSTSRMVSTTAYEAGGAAGATLAINPGLSGAPPRSGREGG</sequence>
<evidence type="ECO:0000313" key="4">
    <source>
        <dbReference type="Proteomes" id="UP001431010"/>
    </source>
</evidence>
<keyword evidence="4" id="KW-1185">Reference proteome</keyword>
<reference evidence="3" key="1">
    <citation type="journal article" date="2024" name="Antonie Van Leeuwenhoek">
        <title>Bradyrhizobium ontarionense sp. nov., a novel bacterial symbiont isolated from Aeschynomene indica (Indian jointvetch), harbours photosynthesis, nitrogen fixation and nitrous oxide (N2O) reductase genes.</title>
        <authorList>
            <person name="Bromfield E.S.P."/>
            <person name="Cloutier S."/>
        </authorList>
    </citation>
    <scope>NUCLEOTIDE SEQUENCE</scope>
    <source>
        <strain evidence="3">A19</strain>
    </source>
</reference>
<protein>
    <submittedName>
        <fullName evidence="3">DUF2786 domain-containing protein</fullName>
    </submittedName>
</protein>